<dbReference type="InterPro" id="IPR027461">
    <property type="entry name" value="Carboxypeptidase_A_C_sf"/>
</dbReference>
<dbReference type="Pfam" id="PF02016">
    <property type="entry name" value="Peptidase_S66"/>
    <property type="match status" value="1"/>
</dbReference>
<evidence type="ECO:0000256" key="3">
    <source>
        <dbReference type="ARBA" id="ARBA00022670"/>
    </source>
</evidence>
<dbReference type="RefSeq" id="WP_148781778.1">
    <property type="nucleotide sequence ID" value="NZ_VNHU01000002.1"/>
</dbReference>
<dbReference type="PANTHER" id="PTHR30237">
    <property type="entry name" value="MURAMOYLTETRAPEPTIDE CARBOXYPEPTIDASE"/>
    <property type="match status" value="1"/>
</dbReference>
<dbReference type="SUPFAM" id="SSF141986">
    <property type="entry name" value="LD-carboxypeptidase A C-terminal domain-like"/>
    <property type="match status" value="1"/>
</dbReference>
<evidence type="ECO:0000256" key="5">
    <source>
        <dbReference type="ARBA" id="ARBA00022825"/>
    </source>
</evidence>
<dbReference type="Pfam" id="PF17676">
    <property type="entry name" value="Peptidase_S66C"/>
    <property type="match status" value="1"/>
</dbReference>
<organism evidence="9 10">
    <name type="scientific">Aquimarina intermedia</name>
    <dbReference type="NCBI Taxonomy" id="350814"/>
    <lineage>
        <taxon>Bacteria</taxon>
        <taxon>Pseudomonadati</taxon>
        <taxon>Bacteroidota</taxon>
        <taxon>Flavobacteriia</taxon>
        <taxon>Flavobacteriales</taxon>
        <taxon>Flavobacteriaceae</taxon>
        <taxon>Aquimarina</taxon>
    </lineage>
</organism>
<keyword evidence="10" id="KW-1185">Reference proteome</keyword>
<evidence type="ECO:0000256" key="6">
    <source>
        <dbReference type="PIRSR" id="PIRSR028757-1"/>
    </source>
</evidence>
<evidence type="ECO:0000313" key="10">
    <source>
        <dbReference type="Proteomes" id="UP000324376"/>
    </source>
</evidence>
<proteinExistence type="inferred from homology"/>
<evidence type="ECO:0000256" key="1">
    <source>
        <dbReference type="ARBA" id="ARBA00010233"/>
    </source>
</evidence>
<dbReference type="PANTHER" id="PTHR30237:SF2">
    <property type="entry name" value="MUREIN TETRAPEPTIDE CARBOXYPEPTIDASE"/>
    <property type="match status" value="1"/>
</dbReference>
<dbReference type="PIRSF" id="PIRSF028757">
    <property type="entry name" value="LD-carboxypeptidase"/>
    <property type="match status" value="1"/>
</dbReference>
<name>A0A5S5CDU7_9FLAO</name>
<keyword evidence="4" id="KW-0378">Hydrolase</keyword>
<keyword evidence="5" id="KW-0720">Serine protease</keyword>
<dbReference type="InterPro" id="IPR029062">
    <property type="entry name" value="Class_I_gatase-like"/>
</dbReference>
<dbReference type="InterPro" id="IPR027478">
    <property type="entry name" value="LdcA_N"/>
</dbReference>
<keyword evidence="3" id="KW-0645">Protease</keyword>
<dbReference type="Gene3D" id="3.40.50.10740">
    <property type="entry name" value="Class I glutamine amidotransferase-like"/>
    <property type="match status" value="1"/>
</dbReference>
<evidence type="ECO:0000256" key="4">
    <source>
        <dbReference type="ARBA" id="ARBA00022801"/>
    </source>
</evidence>
<dbReference type="Proteomes" id="UP000324376">
    <property type="component" value="Unassembled WGS sequence"/>
</dbReference>
<dbReference type="Gene3D" id="3.50.30.60">
    <property type="entry name" value="LD-carboxypeptidase A C-terminal domain-like"/>
    <property type="match status" value="1"/>
</dbReference>
<dbReference type="GO" id="GO:0006508">
    <property type="term" value="P:proteolysis"/>
    <property type="evidence" value="ECO:0007669"/>
    <property type="project" value="UniProtKB-KW"/>
</dbReference>
<dbReference type="InterPro" id="IPR003507">
    <property type="entry name" value="S66_fam"/>
</dbReference>
<dbReference type="AlphaFoldDB" id="A0A5S5CDU7"/>
<gene>
    <name evidence="9" type="ORF">BD809_102400</name>
</gene>
<evidence type="ECO:0000256" key="2">
    <source>
        <dbReference type="ARBA" id="ARBA00022645"/>
    </source>
</evidence>
<sequence>MILPDFLKKGDKVGILSTARKIDKRDIEPALGQLESWGLQPILGPTIDLECNQFAGSDEDRIQDFQNMLDNPEIKMIWCARGGYGTVRIIDALDFTNFSKQPKWIAGYSDVTIIHSHLHTLGYATLHSPLVMDYMNTTKEAYQSFQDMIFGKYSECKIAASKENRIGEATGRLIGGNLSILYSLSGSVSVMNTKGKILCIEDLDEYLYHVDRMLQGLKRSGMFEGLSGLIVGGMTKMHDNTIPFGKDAKQIILDAVRDYDFPVVFDFPFGHIEDNRTLLFGAEATLKASSTEVTLKYV</sequence>
<reference evidence="9 10" key="1">
    <citation type="submission" date="2019-07" db="EMBL/GenBank/DDBJ databases">
        <title>Genomic Encyclopedia of Archaeal and Bacterial Type Strains, Phase II (KMG-II): from individual species to whole genera.</title>
        <authorList>
            <person name="Goeker M."/>
        </authorList>
    </citation>
    <scope>NUCLEOTIDE SEQUENCE [LARGE SCALE GENOMIC DNA]</scope>
    <source>
        <strain evidence="9 10">DSM 17527</strain>
    </source>
</reference>
<evidence type="ECO:0000259" key="8">
    <source>
        <dbReference type="Pfam" id="PF17676"/>
    </source>
</evidence>
<dbReference type="OrthoDB" id="9807329at2"/>
<feature type="active site" description="Charge relay system" evidence="6">
    <location>
        <position position="271"/>
    </location>
</feature>
<dbReference type="GO" id="GO:0008236">
    <property type="term" value="F:serine-type peptidase activity"/>
    <property type="evidence" value="ECO:0007669"/>
    <property type="project" value="UniProtKB-KW"/>
</dbReference>
<dbReference type="CDD" id="cd07025">
    <property type="entry name" value="Peptidase_S66"/>
    <property type="match status" value="1"/>
</dbReference>
<accession>A0A5S5CDU7</accession>
<comment type="caution">
    <text evidence="9">The sequence shown here is derived from an EMBL/GenBank/DDBJ whole genome shotgun (WGS) entry which is preliminary data.</text>
</comment>
<feature type="domain" description="LD-carboxypeptidase C-terminal" evidence="8">
    <location>
        <begin position="170"/>
        <end position="286"/>
    </location>
</feature>
<evidence type="ECO:0000259" key="7">
    <source>
        <dbReference type="Pfam" id="PF02016"/>
    </source>
</evidence>
<feature type="domain" description="LD-carboxypeptidase N-terminal" evidence="7">
    <location>
        <begin position="13"/>
        <end position="127"/>
    </location>
</feature>
<feature type="active site" description="Charge relay system" evidence="6">
    <location>
        <position position="201"/>
    </location>
</feature>
<dbReference type="GO" id="GO:0004180">
    <property type="term" value="F:carboxypeptidase activity"/>
    <property type="evidence" value="ECO:0007669"/>
    <property type="project" value="UniProtKB-KW"/>
</dbReference>
<dbReference type="EMBL" id="VNHU01000002">
    <property type="protein sequence ID" value="TYP76183.1"/>
    <property type="molecule type" value="Genomic_DNA"/>
</dbReference>
<dbReference type="SUPFAM" id="SSF52317">
    <property type="entry name" value="Class I glutamine amidotransferase-like"/>
    <property type="match status" value="1"/>
</dbReference>
<evidence type="ECO:0000313" key="9">
    <source>
        <dbReference type="EMBL" id="TYP76183.1"/>
    </source>
</evidence>
<dbReference type="InterPro" id="IPR040921">
    <property type="entry name" value="Peptidase_S66C"/>
</dbReference>
<feature type="active site" description="Nucleophile" evidence="6">
    <location>
        <position position="109"/>
    </location>
</feature>
<comment type="similarity">
    <text evidence="1">Belongs to the peptidase S66 family.</text>
</comment>
<keyword evidence="2 9" id="KW-0121">Carboxypeptidase</keyword>
<dbReference type="InterPro" id="IPR040449">
    <property type="entry name" value="Peptidase_S66_N"/>
</dbReference>
<protein>
    <submittedName>
        <fullName evidence="9">Muramoyltetrapeptide carboxypeptidase</fullName>
    </submittedName>
</protein>